<dbReference type="Proteomes" id="UP000594463">
    <property type="component" value="Chromosome"/>
</dbReference>
<dbReference type="EMBL" id="CP065383">
    <property type="protein sequence ID" value="QPM68210.1"/>
    <property type="molecule type" value="Genomic_DNA"/>
</dbReference>
<evidence type="ECO:0000256" key="1">
    <source>
        <dbReference type="SAM" id="MobiDB-lite"/>
    </source>
</evidence>
<feature type="region of interest" description="Disordered" evidence="1">
    <location>
        <begin position="1"/>
        <end position="23"/>
    </location>
</feature>
<dbReference type="RefSeq" id="WP_218113368.1">
    <property type="nucleotide sequence ID" value="NZ_CP065383.1"/>
</dbReference>
<keyword evidence="3" id="KW-1185">Reference proteome</keyword>
<evidence type="ECO:0000313" key="2">
    <source>
        <dbReference type="EMBL" id="QPM68210.1"/>
    </source>
</evidence>
<proteinExistence type="predicted"/>
<sequence length="145" mass="17495">MRKKPSRKFNPPEGKSPRNEQEPESIISKLITWHIRTMDKEGLWHWKNISLDIFWDKVHKILSCYEMMTWGEVLNNRNNHFIPVNNLCKKAQQRLQVLKQDDIDEVVSFHINGKGRIWGIQDRYIFKILWWDPNHQVCPSHKKHT</sequence>
<accession>A0A7T1ALM2</accession>
<protein>
    <submittedName>
        <fullName evidence="2">Uncharacterized protein</fullName>
    </submittedName>
</protein>
<gene>
    <name evidence="2" type="ORF">RT761_01425</name>
</gene>
<reference evidence="2 3" key="1">
    <citation type="journal article" date="2021" name="Nat. Commun.">
        <title>Isolation of a member of the candidate phylum Atribacteria reveals a unique cell membrane structure.</title>
        <authorList>
            <person name="Taiki K."/>
            <person name="Nobu M.K."/>
            <person name="Kusada H."/>
            <person name="Meng X.-Y."/>
            <person name="Hosoki N."/>
            <person name="Uematsu K."/>
            <person name="Yoshioka H."/>
            <person name="Kamagata Y."/>
            <person name="Tamaki H."/>
        </authorList>
    </citation>
    <scope>NUCLEOTIDE SEQUENCE [LARGE SCALE GENOMIC DNA]</scope>
    <source>
        <strain evidence="2 3">RT761</strain>
    </source>
</reference>
<dbReference type="AlphaFoldDB" id="A0A7T1ALM2"/>
<dbReference type="KEGG" id="alam:RT761_01425"/>
<name>A0A7T1ALM2_ATRLM</name>
<evidence type="ECO:0000313" key="3">
    <source>
        <dbReference type="Proteomes" id="UP000594463"/>
    </source>
</evidence>
<organism evidence="2 3">
    <name type="scientific">Atribacter laminatus</name>
    <dbReference type="NCBI Taxonomy" id="2847778"/>
    <lineage>
        <taxon>Bacteria</taxon>
        <taxon>Pseudomonadati</taxon>
        <taxon>Atribacterota</taxon>
        <taxon>Atribacteria</taxon>
        <taxon>Atribacterales</taxon>
        <taxon>Atribacteraceae</taxon>
        <taxon>Atribacter</taxon>
    </lineage>
</organism>